<dbReference type="PROSITE" id="PS50904">
    <property type="entry name" value="PRELI_MSF1"/>
    <property type="match status" value="1"/>
</dbReference>
<keyword evidence="3" id="KW-1185">Reference proteome</keyword>
<reference evidence="2 3" key="1">
    <citation type="journal article" date="2023" name="Nucleic Acids Res.">
        <title>The hologenome of Daphnia magna reveals possible DNA methylation and microbiome-mediated evolution of the host genome.</title>
        <authorList>
            <person name="Chaturvedi A."/>
            <person name="Li X."/>
            <person name="Dhandapani V."/>
            <person name="Marshall H."/>
            <person name="Kissane S."/>
            <person name="Cuenca-Cambronero M."/>
            <person name="Asole G."/>
            <person name="Calvet F."/>
            <person name="Ruiz-Romero M."/>
            <person name="Marangio P."/>
            <person name="Guigo R."/>
            <person name="Rago D."/>
            <person name="Mirbahai L."/>
            <person name="Eastwood N."/>
            <person name="Colbourne J.K."/>
            <person name="Zhou J."/>
            <person name="Mallon E."/>
            <person name="Orsini L."/>
        </authorList>
    </citation>
    <scope>NUCLEOTIDE SEQUENCE [LARGE SCALE GENOMIC DNA]</scope>
    <source>
        <strain evidence="2">LRV0_1</strain>
    </source>
</reference>
<dbReference type="Pfam" id="PF04707">
    <property type="entry name" value="PRELI"/>
    <property type="match status" value="1"/>
</dbReference>
<evidence type="ECO:0000313" key="3">
    <source>
        <dbReference type="Proteomes" id="UP001234178"/>
    </source>
</evidence>
<dbReference type="EMBL" id="JAOYFB010000001">
    <property type="protein sequence ID" value="KAK4005543.1"/>
    <property type="molecule type" value="Genomic_DNA"/>
</dbReference>
<dbReference type="InterPro" id="IPR006797">
    <property type="entry name" value="PRELI/MSF1_dom"/>
</dbReference>
<protein>
    <recommendedName>
        <fullName evidence="1">PRELI/MSF1 domain-containing protein</fullName>
    </recommendedName>
</protein>
<gene>
    <name evidence="2" type="ORF">OUZ56_007247</name>
</gene>
<dbReference type="Proteomes" id="UP001234178">
    <property type="component" value="Unassembled WGS sequence"/>
</dbReference>
<accession>A0ABQ9YY21</accession>
<organism evidence="2 3">
    <name type="scientific">Daphnia magna</name>
    <dbReference type="NCBI Taxonomy" id="35525"/>
    <lineage>
        <taxon>Eukaryota</taxon>
        <taxon>Metazoa</taxon>
        <taxon>Ecdysozoa</taxon>
        <taxon>Arthropoda</taxon>
        <taxon>Crustacea</taxon>
        <taxon>Branchiopoda</taxon>
        <taxon>Diplostraca</taxon>
        <taxon>Cladocera</taxon>
        <taxon>Anomopoda</taxon>
        <taxon>Daphniidae</taxon>
        <taxon>Daphnia</taxon>
    </lineage>
</organism>
<evidence type="ECO:0000313" key="2">
    <source>
        <dbReference type="EMBL" id="KAK4005543.1"/>
    </source>
</evidence>
<dbReference type="InterPro" id="IPR037365">
    <property type="entry name" value="Slowmo/Ups"/>
</dbReference>
<dbReference type="PANTHER" id="PTHR11158">
    <property type="entry name" value="MSF1/PX19 RELATED"/>
    <property type="match status" value="1"/>
</dbReference>
<sequence>MGKFTFQHIYEFPWELVTHTHLTKYPTEKEKNIVGSEVVESKKGPGNLIYLKVVVTCLNVLPSVFRKLKVLDVPNILYEEECWIDTKRRIAQLKSKPLGYQNYAVLSESSTFSPASENPNWTLFTQEGVIEMIGFGRMSWLIEVFATKFLTRGAKRNVTIMEELMKERLAAFKLLAQ</sequence>
<evidence type="ECO:0000259" key="1">
    <source>
        <dbReference type="PROSITE" id="PS50904"/>
    </source>
</evidence>
<feature type="domain" description="PRELI/MSF1" evidence="1">
    <location>
        <begin position="1"/>
        <end position="173"/>
    </location>
</feature>
<name>A0ABQ9YY21_9CRUS</name>
<comment type="caution">
    <text evidence="2">The sequence shown here is derived from an EMBL/GenBank/DDBJ whole genome shotgun (WGS) entry which is preliminary data.</text>
</comment>
<proteinExistence type="predicted"/>